<comment type="caution">
    <text evidence="2">The sequence shown here is derived from an EMBL/GenBank/DDBJ whole genome shotgun (WGS) entry which is preliminary data.</text>
</comment>
<organism evidence="2 3">
    <name type="scientific">Rhodanobacter umsongensis</name>
    <dbReference type="NCBI Taxonomy" id="633153"/>
    <lineage>
        <taxon>Bacteria</taxon>
        <taxon>Pseudomonadati</taxon>
        <taxon>Pseudomonadota</taxon>
        <taxon>Gammaproteobacteria</taxon>
        <taxon>Lysobacterales</taxon>
        <taxon>Rhodanobacteraceae</taxon>
        <taxon>Rhodanobacter</taxon>
    </lineage>
</organism>
<evidence type="ECO:0000256" key="1">
    <source>
        <dbReference type="SAM" id="SignalP"/>
    </source>
</evidence>
<dbReference type="Proteomes" id="UP001596013">
    <property type="component" value="Unassembled WGS sequence"/>
</dbReference>
<feature type="signal peptide" evidence="1">
    <location>
        <begin position="1"/>
        <end position="40"/>
    </location>
</feature>
<dbReference type="PROSITE" id="PS51318">
    <property type="entry name" value="TAT"/>
    <property type="match status" value="1"/>
</dbReference>
<evidence type="ECO:0000313" key="2">
    <source>
        <dbReference type="EMBL" id="MFC5435556.1"/>
    </source>
</evidence>
<protein>
    <submittedName>
        <fullName evidence="2">Uncharacterized protein</fullName>
    </submittedName>
</protein>
<name>A0ABW0JI87_9GAMM</name>
<gene>
    <name evidence="2" type="ORF">ACFPME_03255</name>
</gene>
<dbReference type="InterPro" id="IPR006311">
    <property type="entry name" value="TAT_signal"/>
</dbReference>
<keyword evidence="1" id="KW-0732">Signal</keyword>
<keyword evidence="3" id="KW-1185">Reference proteome</keyword>
<dbReference type="RefSeq" id="WP_377301964.1">
    <property type="nucleotide sequence ID" value="NZ_JBHSMK010000002.1"/>
</dbReference>
<sequence length="121" mass="12833">MSGGTSSFAARLAAPGMNRRCFLAASAGTLAGAVSAPMQAAGFQAARRYTRTAFGRIAHVERGSGPAALFGFPLYGFHWRGGVLDRWLGACQGSKPLWPEEHPDVIAEEARRLWAAQGDQA</sequence>
<proteinExistence type="predicted"/>
<dbReference type="EMBL" id="JBHSMK010000002">
    <property type="protein sequence ID" value="MFC5435556.1"/>
    <property type="molecule type" value="Genomic_DNA"/>
</dbReference>
<feature type="chain" id="PRO_5047185928" evidence="1">
    <location>
        <begin position="41"/>
        <end position="121"/>
    </location>
</feature>
<reference evidence="3" key="1">
    <citation type="journal article" date="2019" name="Int. J. Syst. Evol. Microbiol.">
        <title>The Global Catalogue of Microorganisms (GCM) 10K type strain sequencing project: providing services to taxonomists for standard genome sequencing and annotation.</title>
        <authorList>
            <consortium name="The Broad Institute Genomics Platform"/>
            <consortium name="The Broad Institute Genome Sequencing Center for Infectious Disease"/>
            <person name="Wu L."/>
            <person name="Ma J."/>
        </authorList>
    </citation>
    <scope>NUCLEOTIDE SEQUENCE [LARGE SCALE GENOMIC DNA]</scope>
    <source>
        <strain evidence="3">JCM 17130</strain>
    </source>
</reference>
<evidence type="ECO:0000313" key="3">
    <source>
        <dbReference type="Proteomes" id="UP001596013"/>
    </source>
</evidence>
<accession>A0ABW0JI87</accession>